<feature type="region of interest" description="Disordered" evidence="1">
    <location>
        <begin position="151"/>
        <end position="186"/>
    </location>
</feature>
<accession>A0A6S7JCD8</accession>
<evidence type="ECO:0000313" key="2">
    <source>
        <dbReference type="EMBL" id="CAB4026630.1"/>
    </source>
</evidence>
<evidence type="ECO:0000313" key="3">
    <source>
        <dbReference type="Proteomes" id="UP001152795"/>
    </source>
</evidence>
<comment type="caution">
    <text evidence="2">The sequence shown here is derived from an EMBL/GenBank/DDBJ whole genome shotgun (WGS) entry which is preliminary data.</text>
</comment>
<dbReference type="EMBL" id="CACRXK020014313">
    <property type="protein sequence ID" value="CAB4026630.1"/>
    <property type="molecule type" value="Genomic_DNA"/>
</dbReference>
<name>A0A6S7JCD8_PARCT</name>
<gene>
    <name evidence="2" type="ORF">PACLA_8A014094</name>
</gene>
<feature type="compositionally biased region" description="Basic and acidic residues" evidence="1">
    <location>
        <begin position="151"/>
        <end position="183"/>
    </location>
</feature>
<keyword evidence="3" id="KW-1185">Reference proteome</keyword>
<reference evidence="2" key="1">
    <citation type="submission" date="2020-04" db="EMBL/GenBank/DDBJ databases">
        <authorList>
            <person name="Alioto T."/>
            <person name="Alioto T."/>
            <person name="Gomez Garrido J."/>
        </authorList>
    </citation>
    <scope>NUCLEOTIDE SEQUENCE</scope>
    <source>
        <strain evidence="2">A484AB</strain>
    </source>
</reference>
<dbReference type="Proteomes" id="UP001152795">
    <property type="component" value="Unassembled WGS sequence"/>
</dbReference>
<evidence type="ECO:0000256" key="1">
    <source>
        <dbReference type="SAM" id="MobiDB-lite"/>
    </source>
</evidence>
<organism evidence="2 3">
    <name type="scientific">Paramuricea clavata</name>
    <name type="common">Red gorgonian</name>
    <name type="synonym">Violescent sea-whip</name>
    <dbReference type="NCBI Taxonomy" id="317549"/>
    <lineage>
        <taxon>Eukaryota</taxon>
        <taxon>Metazoa</taxon>
        <taxon>Cnidaria</taxon>
        <taxon>Anthozoa</taxon>
        <taxon>Octocorallia</taxon>
        <taxon>Malacalcyonacea</taxon>
        <taxon>Plexauridae</taxon>
        <taxon>Paramuricea</taxon>
    </lineage>
</organism>
<dbReference type="OrthoDB" id="2194416at2759"/>
<sequence>MNTTNVEDNDVNETGTTSEGPSSGRCPVDQQHRPSSHATAEAIRLKWTKEINVVIMECFYLSKPFNENGKPQRGYRQRMHRIWNERGVFPATEQRICDQARAIRKNGWLTDIELESIKQRVLSEEINHGECDLEREEEVGCDMTMNGEMRNKNEETESGRNVEYREDTQTTEQSEERAEECIRSEGYGELSKDEIVDRIIEIMKGEEDY</sequence>
<dbReference type="AlphaFoldDB" id="A0A6S7JCD8"/>
<protein>
    <submittedName>
        <fullName evidence="2">Uncharacterized protein</fullName>
    </submittedName>
</protein>
<feature type="compositionally biased region" description="Polar residues" evidence="1">
    <location>
        <begin position="1"/>
        <end position="21"/>
    </location>
</feature>
<feature type="region of interest" description="Disordered" evidence="1">
    <location>
        <begin position="1"/>
        <end position="37"/>
    </location>
</feature>
<proteinExistence type="predicted"/>